<accession>A0A1A6A8W9</accession>
<dbReference type="AlphaFoldDB" id="A0A1A6A8W9"/>
<dbReference type="STRING" id="1296121.A0A1A6A8W9"/>
<dbReference type="PANTHER" id="PTHR39476:SF1">
    <property type="entry name" value="NADH DEHYDROGENASE [UBIQUINONE] 1 BETA SUBCOMPLEX SUBUNIT 4"/>
    <property type="match status" value="1"/>
</dbReference>
<organism evidence="3">
    <name type="scientific">Kwoniella dejecticola CBS 10117</name>
    <dbReference type="NCBI Taxonomy" id="1296121"/>
    <lineage>
        <taxon>Eukaryota</taxon>
        <taxon>Fungi</taxon>
        <taxon>Dikarya</taxon>
        <taxon>Basidiomycota</taxon>
        <taxon>Agaricomycotina</taxon>
        <taxon>Tremellomycetes</taxon>
        <taxon>Tremellales</taxon>
        <taxon>Cryptococcaceae</taxon>
        <taxon>Kwoniella</taxon>
    </lineage>
</organism>
<sequence>MAGGHGGFEPVKLDPAIERWASMRENVFQHFKFTRRATRQVFTWGFVVPALIATIAVTYDNKYDWAGKQKGSSLLKGTPAKPQAQPASEE</sequence>
<keyword evidence="2" id="KW-0812">Transmembrane</keyword>
<gene>
    <name evidence="3" type="ORF">I303_02514</name>
    <name evidence="4" type="ORF">I303_102500</name>
</gene>
<dbReference type="KEGG" id="kdj:28966213"/>
<protein>
    <recommendedName>
        <fullName evidence="6">NADH dehydrogenase [ubiquinone] 1 beta subcomplex subunit 4</fullName>
    </recommendedName>
</protein>
<evidence type="ECO:0000313" key="5">
    <source>
        <dbReference type="Proteomes" id="UP000078595"/>
    </source>
</evidence>
<keyword evidence="5" id="KW-1185">Reference proteome</keyword>
<dbReference type="Proteomes" id="UP000078595">
    <property type="component" value="Chromosome 3"/>
</dbReference>
<proteinExistence type="predicted"/>
<feature type="region of interest" description="Disordered" evidence="1">
    <location>
        <begin position="70"/>
        <end position="90"/>
    </location>
</feature>
<keyword evidence="2" id="KW-0472">Membrane</keyword>
<dbReference type="RefSeq" id="XP_018264348.1">
    <property type="nucleotide sequence ID" value="XM_018405854.1"/>
</dbReference>
<evidence type="ECO:0008006" key="6">
    <source>
        <dbReference type="Google" id="ProtNLM"/>
    </source>
</evidence>
<reference evidence="3" key="1">
    <citation type="submission" date="2013-07" db="EMBL/GenBank/DDBJ databases">
        <title>The Genome Sequence of Cryptococcus dejecticola CBS10117.</title>
        <authorList>
            <consortium name="The Broad Institute Genome Sequencing Platform"/>
            <person name="Cuomo C."/>
            <person name="Litvintseva A."/>
            <person name="Chen Y."/>
            <person name="Heitman J."/>
            <person name="Sun S."/>
            <person name="Springer D."/>
            <person name="Dromer F."/>
            <person name="Young S.K."/>
            <person name="Zeng Q."/>
            <person name="Gargeya S."/>
            <person name="Fitzgerald M."/>
            <person name="Abouelleil A."/>
            <person name="Alvarado L."/>
            <person name="Berlin A.M."/>
            <person name="Chapman S.B."/>
            <person name="Dewar J."/>
            <person name="Goldberg J."/>
            <person name="Griggs A."/>
            <person name="Gujja S."/>
            <person name="Hansen M."/>
            <person name="Howarth C."/>
            <person name="Imamovic A."/>
            <person name="Larimer J."/>
            <person name="McCowan C."/>
            <person name="Murphy C."/>
            <person name="Pearson M."/>
            <person name="Priest M."/>
            <person name="Roberts A."/>
            <person name="Saif S."/>
            <person name="Shea T."/>
            <person name="Sykes S."/>
            <person name="Wortman J."/>
            <person name="Nusbaum C."/>
            <person name="Birren B."/>
        </authorList>
    </citation>
    <scope>NUCLEOTIDE SEQUENCE [LARGE SCALE GENOMIC DNA]</scope>
    <source>
        <strain evidence="3">CBS 10117</strain>
    </source>
</reference>
<feature type="transmembrane region" description="Helical" evidence="2">
    <location>
        <begin position="41"/>
        <end position="59"/>
    </location>
</feature>
<name>A0A1A6A8W9_9TREE</name>
<dbReference type="GeneID" id="28966213"/>
<evidence type="ECO:0000256" key="2">
    <source>
        <dbReference type="SAM" id="Phobius"/>
    </source>
</evidence>
<dbReference type="OrthoDB" id="15108at2759"/>
<evidence type="ECO:0000256" key="1">
    <source>
        <dbReference type="SAM" id="MobiDB-lite"/>
    </source>
</evidence>
<reference evidence="4" key="3">
    <citation type="submission" date="2024-02" db="EMBL/GenBank/DDBJ databases">
        <title>Comparative genomics of Cryptococcus and Kwoniella reveals pathogenesis evolution and contrasting modes of karyotype evolution via chromosome fusion or intercentromeric recombination.</title>
        <authorList>
            <person name="Coelho M.A."/>
            <person name="David-Palma M."/>
            <person name="Shea T."/>
            <person name="Bowers K."/>
            <person name="McGinley-Smith S."/>
            <person name="Mohammad A.W."/>
            <person name="Gnirke A."/>
            <person name="Yurkov A.M."/>
            <person name="Nowrousian M."/>
            <person name="Sun S."/>
            <person name="Cuomo C.A."/>
            <person name="Heitman J."/>
        </authorList>
    </citation>
    <scope>NUCLEOTIDE SEQUENCE</scope>
    <source>
        <strain evidence="4">CBS 10117</strain>
    </source>
</reference>
<keyword evidence="2" id="KW-1133">Transmembrane helix</keyword>
<evidence type="ECO:0000313" key="4">
    <source>
        <dbReference type="EMBL" id="WWC59937.1"/>
    </source>
</evidence>
<dbReference type="PANTHER" id="PTHR39476">
    <property type="entry name" value="NADH:UBIQUINONE OXIDOREDUCTASE 6.6KD SUBUNIT"/>
    <property type="match status" value="1"/>
</dbReference>
<dbReference type="EMBL" id="KI894029">
    <property type="protein sequence ID" value="OBR86506.1"/>
    <property type="molecule type" value="Genomic_DNA"/>
</dbReference>
<reference evidence="4" key="2">
    <citation type="submission" date="2013-07" db="EMBL/GenBank/DDBJ databases">
        <authorList>
            <consortium name="The Broad Institute Genome Sequencing Platform"/>
            <person name="Cuomo C."/>
            <person name="Litvintseva A."/>
            <person name="Chen Y."/>
            <person name="Heitman J."/>
            <person name="Sun S."/>
            <person name="Springer D."/>
            <person name="Dromer F."/>
            <person name="Young S.K."/>
            <person name="Zeng Q."/>
            <person name="Gargeya S."/>
            <person name="Fitzgerald M."/>
            <person name="Abouelleil A."/>
            <person name="Alvarado L."/>
            <person name="Berlin A.M."/>
            <person name="Chapman S.B."/>
            <person name="Dewar J."/>
            <person name="Goldberg J."/>
            <person name="Griggs A."/>
            <person name="Gujja S."/>
            <person name="Hansen M."/>
            <person name="Howarth C."/>
            <person name="Imamovic A."/>
            <person name="Larimer J."/>
            <person name="McCowan C."/>
            <person name="Murphy C."/>
            <person name="Pearson M."/>
            <person name="Priest M."/>
            <person name="Roberts A."/>
            <person name="Saif S."/>
            <person name="Shea T."/>
            <person name="Sykes S."/>
            <person name="Wortman J."/>
            <person name="Nusbaum C."/>
            <person name="Birren B."/>
        </authorList>
    </citation>
    <scope>NUCLEOTIDE SEQUENCE</scope>
    <source>
        <strain evidence="4">CBS 10117</strain>
    </source>
</reference>
<dbReference type="EMBL" id="CP144532">
    <property type="protein sequence ID" value="WWC59937.1"/>
    <property type="molecule type" value="Genomic_DNA"/>
</dbReference>
<evidence type="ECO:0000313" key="3">
    <source>
        <dbReference type="EMBL" id="OBR86506.1"/>
    </source>
</evidence>
<dbReference type="VEuPathDB" id="FungiDB:I303_02514"/>